<dbReference type="Pfam" id="PF23893">
    <property type="entry name" value="Y4YQ_C"/>
    <property type="match status" value="1"/>
</dbReference>
<keyword evidence="2" id="KW-0732">Signal</keyword>
<dbReference type="RefSeq" id="WP_126784674.1">
    <property type="nucleotide sequence ID" value="NZ_PIQF01000002.1"/>
</dbReference>
<evidence type="ECO:0000256" key="1">
    <source>
        <dbReference type="SAM" id="MobiDB-lite"/>
    </source>
</evidence>
<feature type="domain" description="YscD/Y4YQ C-terminal" evidence="3">
    <location>
        <begin position="52"/>
        <end position="97"/>
    </location>
</feature>
<dbReference type="Proteomes" id="UP000287908">
    <property type="component" value="Unassembled WGS sequence"/>
</dbReference>
<name>A0A432ZDB6_9GAMM</name>
<evidence type="ECO:0000313" key="4">
    <source>
        <dbReference type="EMBL" id="RUO75948.1"/>
    </source>
</evidence>
<evidence type="ECO:0000259" key="3">
    <source>
        <dbReference type="Pfam" id="PF23893"/>
    </source>
</evidence>
<organism evidence="4 5">
    <name type="scientific">Idiomarina seosinensis</name>
    <dbReference type="NCBI Taxonomy" id="281739"/>
    <lineage>
        <taxon>Bacteria</taxon>
        <taxon>Pseudomonadati</taxon>
        <taxon>Pseudomonadota</taxon>
        <taxon>Gammaproteobacteria</taxon>
        <taxon>Alteromonadales</taxon>
        <taxon>Idiomarinaceae</taxon>
        <taxon>Idiomarina</taxon>
    </lineage>
</organism>
<dbReference type="InterPro" id="IPR057770">
    <property type="entry name" value="YscD/Y4YQ_C"/>
</dbReference>
<proteinExistence type="predicted"/>
<dbReference type="OrthoDB" id="6241005at2"/>
<comment type="caution">
    <text evidence="4">The sequence shown here is derived from an EMBL/GenBank/DDBJ whole genome shotgun (WGS) entry which is preliminary data.</text>
</comment>
<feature type="signal peptide" evidence="2">
    <location>
        <begin position="1"/>
        <end position="22"/>
    </location>
</feature>
<dbReference type="EMBL" id="PIQF01000002">
    <property type="protein sequence ID" value="RUO75948.1"/>
    <property type="molecule type" value="Genomic_DNA"/>
</dbReference>
<feature type="region of interest" description="Disordered" evidence="1">
    <location>
        <begin position="23"/>
        <end position="42"/>
    </location>
</feature>
<feature type="chain" id="PRO_5019063811" description="YscD/Y4YQ C-terminal domain-containing protein" evidence="2">
    <location>
        <begin position="23"/>
        <end position="114"/>
    </location>
</feature>
<evidence type="ECO:0000313" key="5">
    <source>
        <dbReference type="Proteomes" id="UP000287908"/>
    </source>
</evidence>
<sequence>MVSNYKLLIALTLAAISVAAKASDPTRPYGWSPTASENGTTQQRQLTLTQIISFGNNSYAIIDGQRYQLGDKVGNYRITAIESQRIRLQNDQQELELTMFGKKIKKRSAINGGG</sequence>
<gene>
    <name evidence="4" type="ORF">CWI81_07430</name>
</gene>
<keyword evidence="5" id="KW-1185">Reference proteome</keyword>
<protein>
    <recommendedName>
        <fullName evidence="3">YscD/Y4YQ C-terminal domain-containing protein</fullName>
    </recommendedName>
</protein>
<reference evidence="4 5" key="1">
    <citation type="journal article" date="2011" name="Front. Microbiol.">
        <title>Genomic signatures of strain selection and enhancement in Bacillus atrophaeus var. globigii, a historical biowarfare simulant.</title>
        <authorList>
            <person name="Gibbons H.S."/>
            <person name="Broomall S.M."/>
            <person name="McNew L.A."/>
            <person name="Daligault H."/>
            <person name="Chapman C."/>
            <person name="Bruce D."/>
            <person name="Karavis M."/>
            <person name="Krepps M."/>
            <person name="McGregor P.A."/>
            <person name="Hong C."/>
            <person name="Park K.H."/>
            <person name="Akmal A."/>
            <person name="Feldman A."/>
            <person name="Lin J.S."/>
            <person name="Chang W.E."/>
            <person name="Higgs B.W."/>
            <person name="Demirev P."/>
            <person name="Lindquist J."/>
            <person name="Liem A."/>
            <person name="Fochler E."/>
            <person name="Read T.D."/>
            <person name="Tapia R."/>
            <person name="Johnson S."/>
            <person name="Bishop-Lilly K.A."/>
            <person name="Detter C."/>
            <person name="Han C."/>
            <person name="Sozhamannan S."/>
            <person name="Rosenzweig C.N."/>
            <person name="Skowronski E.W."/>
        </authorList>
    </citation>
    <scope>NUCLEOTIDE SEQUENCE [LARGE SCALE GENOMIC DNA]</scope>
    <source>
        <strain evidence="4 5">CL-SP19</strain>
    </source>
</reference>
<evidence type="ECO:0000256" key="2">
    <source>
        <dbReference type="SAM" id="SignalP"/>
    </source>
</evidence>
<accession>A0A432ZDB6</accession>
<dbReference type="AlphaFoldDB" id="A0A432ZDB6"/>